<dbReference type="KEGG" id="abp:AGABI1DRAFT93534"/>
<evidence type="ECO:0000313" key="1">
    <source>
        <dbReference type="EMBL" id="EKM77146.1"/>
    </source>
</evidence>
<reference evidence="2" key="1">
    <citation type="journal article" date="2012" name="Proc. Natl. Acad. Sci. U.S.A.">
        <title>Genome sequence of the button mushroom Agaricus bisporus reveals mechanisms governing adaptation to a humic-rich ecological niche.</title>
        <authorList>
            <person name="Morin E."/>
            <person name="Kohler A."/>
            <person name="Baker A.R."/>
            <person name="Foulongne-Oriol M."/>
            <person name="Lombard V."/>
            <person name="Nagy L.G."/>
            <person name="Ohm R.A."/>
            <person name="Patyshakuliyeva A."/>
            <person name="Brun A."/>
            <person name="Aerts A.L."/>
            <person name="Bailey A.M."/>
            <person name="Billette C."/>
            <person name="Coutinho P.M."/>
            <person name="Deakin G."/>
            <person name="Doddapaneni H."/>
            <person name="Floudas D."/>
            <person name="Grimwood J."/>
            <person name="Hilden K."/>
            <person name="Kuees U."/>
            <person name="LaButti K.M."/>
            <person name="Lapidus A."/>
            <person name="Lindquist E.A."/>
            <person name="Lucas S.M."/>
            <person name="Murat C."/>
            <person name="Riley R.W."/>
            <person name="Salamov A.A."/>
            <person name="Schmutz J."/>
            <person name="Subramanian V."/>
            <person name="Woesten H.A.B."/>
            <person name="Xu J."/>
            <person name="Eastwood D.C."/>
            <person name="Foster G.D."/>
            <person name="Sonnenberg A.S."/>
            <person name="Cullen D."/>
            <person name="de Vries R.P."/>
            <person name="Lundell T."/>
            <person name="Hibbett D.S."/>
            <person name="Henrissat B."/>
            <person name="Burton K.S."/>
            <person name="Kerrigan R.W."/>
            <person name="Challen M.P."/>
            <person name="Grigoriev I.V."/>
            <person name="Martin F."/>
        </authorList>
    </citation>
    <scope>NUCLEOTIDE SEQUENCE [LARGE SCALE GENOMIC DNA]</scope>
    <source>
        <strain evidence="2">JB137-S8 / ATCC MYA-4627 / FGSC 10392</strain>
    </source>
</reference>
<protein>
    <submittedName>
        <fullName evidence="1">Uncharacterized protein</fullName>
    </submittedName>
</protein>
<dbReference type="GeneID" id="18832510"/>
<proteinExistence type="predicted"/>
<dbReference type="HOGENOM" id="CLU_524942_0_0_1"/>
<dbReference type="OrthoDB" id="4428833at2759"/>
<dbReference type="OMA" id="ENECLHC"/>
<gene>
    <name evidence="1" type="ORF">AGABI1DRAFT_93534</name>
</gene>
<keyword evidence="2" id="KW-1185">Reference proteome</keyword>
<evidence type="ECO:0000313" key="2">
    <source>
        <dbReference type="Proteomes" id="UP000008493"/>
    </source>
</evidence>
<dbReference type="RefSeq" id="XP_007332146.1">
    <property type="nucleotide sequence ID" value="XM_007332084.1"/>
</dbReference>
<dbReference type="InParanoid" id="K5WPA8"/>
<name>K5WPA8_AGABU</name>
<organism evidence="1 2">
    <name type="scientific">Agaricus bisporus var. burnettii (strain JB137-S8 / ATCC MYA-4627 / FGSC 10392)</name>
    <name type="common">White button mushroom</name>
    <dbReference type="NCBI Taxonomy" id="597362"/>
    <lineage>
        <taxon>Eukaryota</taxon>
        <taxon>Fungi</taxon>
        <taxon>Dikarya</taxon>
        <taxon>Basidiomycota</taxon>
        <taxon>Agaricomycotina</taxon>
        <taxon>Agaricomycetes</taxon>
        <taxon>Agaricomycetidae</taxon>
        <taxon>Agaricales</taxon>
        <taxon>Agaricineae</taxon>
        <taxon>Agaricaceae</taxon>
        <taxon>Agaricus</taxon>
    </lineage>
</organism>
<dbReference type="eggNOG" id="ENOG502SKZ5">
    <property type="taxonomic scope" value="Eukaryota"/>
</dbReference>
<dbReference type="EMBL" id="JH971397">
    <property type="protein sequence ID" value="EKM77146.1"/>
    <property type="molecule type" value="Genomic_DNA"/>
</dbReference>
<sequence length="463" mass="50307">MDLLLDASNLHPAGLIKNGIKFGIGLYLDHKAKKICERVLNAEFEKLVDQGYLSVSESDQSLVVTDKALDDLIGLTVYPEIRAFTEEYEFNEEEMGLLARTRVCIQMNKKLPAWDKRLGTAWAANTQVAQKFRQRASTALGMWYQPSGAGAKQSLNQATAYFMSAEAALDNSKAGGNPKGGDSPMAIVTRAIGLAQLCGIEEIGLVDIMEGLSMSFIFETIARHMVASVRGVHASQVYNVGLHIKGSSENVATQFAVKAKSFIGPREVIGKWTAAGAALDGIKVKVVARPEINMPKEGEEIWCMSGWAEALRMHTAKAGEMSGMDIHGSQLLCDKKSAVKLSLKRVDEILMVKMKQVGILSVSDRFCGGITGLPCPCDSPDPRKRLAPNGKIGKLRLVYQSFDPTSFKATQRRTISVLKTYNDAIARTLACHVLTSSYLRAENECLHCAVSRAAGAGCNTVLM</sequence>
<accession>K5WPA8</accession>
<dbReference type="Proteomes" id="UP000008493">
    <property type="component" value="Unassembled WGS sequence"/>
</dbReference>
<dbReference type="AlphaFoldDB" id="K5WPA8"/>